<dbReference type="PANTHER" id="PTHR46498">
    <property type="entry name" value="GTP-BINDING PROTEIN 8"/>
    <property type="match status" value="1"/>
</dbReference>
<dbReference type="InterPro" id="IPR006073">
    <property type="entry name" value="GTP-bd"/>
</dbReference>
<gene>
    <name evidence="7" type="ORF">ED733_005899</name>
</gene>
<keyword evidence="2" id="KW-0547">Nucleotide-binding</keyword>
<dbReference type="PROSITE" id="PS51706">
    <property type="entry name" value="G_ENGB"/>
    <property type="match status" value="1"/>
</dbReference>
<dbReference type="Pfam" id="PF01926">
    <property type="entry name" value="MMR_HSR1"/>
    <property type="match status" value="1"/>
</dbReference>
<feature type="region of interest" description="Disordered" evidence="5">
    <location>
        <begin position="30"/>
        <end position="111"/>
    </location>
</feature>
<dbReference type="InterPro" id="IPR027417">
    <property type="entry name" value="P-loop_NTPase"/>
</dbReference>
<evidence type="ECO:0000259" key="6">
    <source>
        <dbReference type="PROSITE" id="PS51706"/>
    </source>
</evidence>
<dbReference type="AlphaFoldDB" id="A0A5C6GC50"/>
<evidence type="ECO:0000256" key="4">
    <source>
        <dbReference type="ARBA" id="ARBA00023134"/>
    </source>
</evidence>
<dbReference type="InterPro" id="IPR030393">
    <property type="entry name" value="G_ENGB_dom"/>
</dbReference>
<dbReference type="CDD" id="cd01876">
    <property type="entry name" value="YihA_EngB"/>
    <property type="match status" value="1"/>
</dbReference>
<evidence type="ECO:0000256" key="3">
    <source>
        <dbReference type="ARBA" id="ARBA00022842"/>
    </source>
</evidence>
<dbReference type="SUPFAM" id="SSF52540">
    <property type="entry name" value="P-loop containing nucleoside triphosphate hydrolases"/>
    <property type="match status" value="1"/>
</dbReference>
<feature type="compositionally biased region" description="Basic and acidic residues" evidence="5">
    <location>
        <begin position="49"/>
        <end position="60"/>
    </location>
</feature>
<evidence type="ECO:0000313" key="8">
    <source>
        <dbReference type="Proteomes" id="UP000317257"/>
    </source>
</evidence>
<dbReference type="GO" id="GO:0005525">
    <property type="term" value="F:GTP binding"/>
    <property type="evidence" value="ECO:0007669"/>
    <property type="project" value="UniProtKB-KW"/>
</dbReference>
<evidence type="ECO:0000313" key="7">
    <source>
        <dbReference type="EMBL" id="TWU74994.1"/>
    </source>
</evidence>
<keyword evidence="3" id="KW-0460">Magnesium</keyword>
<feature type="compositionally biased region" description="Polar residues" evidence="5">
    <location>
        <begin position="61"/>
        <end position="95"/>
    </location>
</feature>
<keyword evidence="1" id="KW-0479">Metal-binding</keyword>
<keyword evidence="4" id="KW-0342">GTP-binding</keyword>
<dbReference type="GO" id="GO:0046872">
    <property type="term" value="F:metal ion binding"/>
    <property type="evidence" value="ECO:0007669"/>
    <property type="project" value="UniProtKB-KW"/>
</dbReference>
<organism evidence="7 8">
    <name type="scientific">Metarhizium rileyi (strain RCEF 4871)</name>
    <name type="common">Nomuraea rileyi</name>
    <dbReference type="NCBI Taxonomy" id="1649241"/>
    <lineage>
        <taxon>Eukaryota</taxon>
        <taxon>Fungi</taxon>
        <taxon>Dikarya</taxon>
        <taxon>Ascomycota</taxon>
        <taxon>Pezizomycotina</taxon>
        <taxon>Sordariomycetes</taxon>
        <taxon>Hypocreomycetidae</taxon>
        <taxon>Hypocreales</taxon>
        <taxon>Clavicipitaceae</taxon>
        <taxon>Metarhizium</taxon>
    </lineage>
</organism>
<dbReference type="EMBL" id="SBHS01000009">
    <property type="protein sequence ID" value="TWU74994.1"/>
    <property type="molecule type" value="Genomic_DNA"/>
</dbReference>
<feature type="domain" description="EngB-type G" evidence="6">
    <location>
        <begin position="174"/>
        <end position="354"/>
    </location>
</feature>
<protein>
    <recommendedName>
        <fullName evidence="6">EngB-type G domain-containing protein</fullName>
    </recommendedName>
</protein>
<dbReference type="PANTHER" id="PTHR46498:SF1">
    <property type="entry name" value="GTP-BINDING PROTEIN 8"/>
    <property type="match status" value="1"/>
</dbReference>
<dbReference type="InterPro" id="IPR052279">
    <property type="entry name" value="EngB_GTPase"/>
</dbReference>
<accession>A0A5C6GC50</accession>
<reference evidence="8" key="1">
    <citation type="submission" date="2018-12" db="EMBL/GenBank/DDBJ databases">
        <title>The complete genome of Metarhizium rileyi, a key fungal pathogen of Lepidoptera.</title>
        <authorList>
            <person name="Binneck E."/>
            <person name="Lastra C.C.L."/>
            <person name="Sosa-Gomez D.R."/>
        </authorList>
    </citation>
    <scope>NUCLEOTIDE SEQUENCE [LARGE SCALE GENOMIC DNA]</scope>
    <source>
        <strain evidence="8">Cep018-CH2</strain>
    </source>
</reference>
<dbReference type="Gene3D" id="3.40.50.300">
    <property type="entry name" value="P-loop containing nucleotide triphosphate hydrolases"/>
    <property type="match status" value="1"/>
</dbReference>
<comment type="caution">
    <text evidence="7">The sequence shown here is derived from an EMBL/GenBank/DDBJ whole genome shotgun (WGS) entry which is preliminary data.</text>
</comment>
<evidence type="ECO:0000256" key="2">
    <source>
        <dbReference type="ARBA" id="ARBA00022741"/>
    </source>
</evidence>
<name>A0A5C6GC50_METRR</name>
<dbReference type="GO" id="GO:0005739">
    <property type="term" value="C:mitochondrion"/>
    <property type="evidence" value="ECO:0007669"/>
    <property type="project" value="TreeGrafter"/>
</dbReference>
<sequence length="413" mass="45275">MLSMRRAVSRQLRPCRHVLAFTCPFSVSAGRPIRQRPHRPSSSRPVQRPVEEDRSLDNRDQANFLSNSPPAAQLRQQSPARSRQVVSPTSPSQPHQLPEPPTPQDTSTSGPYKKVLLASKTIRYKPASASPGHLTALTTKPQNLQLSAAEKFFASPCKFLYSAEALRHHSMNNLTPEVVVLGASNVGKSTFLNALVGQTRAARVSQTPGRTALMNAYGVGPLPKMPRELVPKGMPPPRHSLILVDTPGYGFRSQASWGDAIIKYLHARRMLRGAVVLLSSEKKLLPEDKWMLRTLAEANTRTLVVLTKADKMKNRWVDRCGLLADAVQQEVDGLNTELGSRWKDKDSAASHIHITAAGMARPGRLKNGGGLGGVRAAILEMAGFTLQETVTKKPDTVTYTGPVVSFDDIQWKI</sequence>
<proteinExistence type="predicted"/>
<dbReference type="Proteomes" id="UP000317257">
    <property type="component" value="Unassembled WGS sequence"/>
</dbReference>
<evidence type="ECO:0000256" key="5">
    <source>
        <dbReference type="SAM" id="MobiDB-lite"/>
    </source>
</evidence>
<evidence type="ECO:0000256" key="1">
    <source>
        <dbReference type="ARBA" id="ARBA00022723"/>
    </source>
</evidence>